<keyword evidence="10 11" id="KW-0472">Membrane</keyword>
<evidence type="ECO:0000256" key="7">
    <source>
        <dbReference type="ARBA" id="ARBA00022946"/>
    </source>
</evidence>
<proteinExistence type="inferred from homology"/>
<dbReference type="SUPFAM" id="SSF48479">
    <property type="entry name" value="Cytochrome c oxidase subunit E"/>
    <property type="match status" value="1"/>
</dbReference>
<evidence type="ECO:0000256" key="4">
    <source>
        <dbReference type="ARBA" id="ARBA00022617"/>
    </source>
</evidence>
<dbReference type="Gene3D" id="1.25.40.40">
    <property type="entry name" value="Cytochrome c oxidase, subunit Va/VI"/>
    <property type="match status" value="1"/>
</dbReference>
<organism evidence="12 13">
    <name type="scientific">Polyrhizophydium stewartii</name>
    <dbReference type="NCBI Taxonomy" id="2732419"/>
    <lineage>
        <taxon>Eukaryota</taxon>
        <taxon>Fungi</taxon>
        <taxon>Fungi incertae sedis</taxon>
        <taxon>Chytridiomycota</taxon>
        <taxon>Chytridiomycota incertae sedis</taxon>
        <taxon>Chytridiomycetes</taxon>
        <taxon>Rhizophydiales</taxon>
        <taxon>Rhizophydiales incertae sedis</taxon>
        <taxon>Polyrhizophydium</taxon>
    </lineage>
</organism>
<protein>
    <recommendedName>
        <fullName evidence="11">Cytochrome c oxidase subunit 6, mitochondrial</fullName>
    </recommendedName>
    <alternativeName>
        <fullName evidence="11">Cytochrome c oxidase polypeptide VI</fullName>
    </alternativeName>
</protein>
<comment type="function">
    <text evidence="11">Component of the cytochrome c oxidase, the last enzyme in the mitochondrial electron transport chain which drives oxidative phosphorylation. The respiratory chain contains 3 multisubunit complexes succinate dehydrogenase (complex II, CII), ubiquinol-cytochrome c oxidoreductase (cytochrome b-c1 complex, complex III, CIII) and cytochrome c oxidase (complex IV, CIV), that cooperate to transfer electrons derived from NADH and succinate to molecular oxygen, creating an electrochemical gradient over the inner membrane that drives transmembrane transport and the ATP synthase. Cytochrome c oxidase is the component of the respiratory chain that catalyzes the reduction of oxygen to water. Electrons originating from reduced cytochrome c in the intermembrane space (IMS) are transferred via the dinuclear copper A center (CU(A)) of subunit 2 and heme A of subunit 1 to the active site in subunit 1, a binuclear center (BNC) formed by heme A3 and copper B (CU(B)). The BNC reduces molecular oxygen to 2 water molecules using 4 electrons from cytochrome c in the IMS and 4 protons from the mitochondrial matrix.</text>
</comment>
<keyword evidence="13" id="KW-1185">Reference proteome</keyword>
<dbReference type="PANTHER" id="PTHR14200">
    <property type="entry name" value="CYTOCHROME C OXIDASE POLYPEPTIDE"/>
    <property type="match status" value="1"/>
</dbReference>
<dbReference type="InterPro" id="IPR003204">
    <property type="entry name" value="Cyt_c_oxidase_su5A/6"/>
</dbReference>
<reference evidence="12 13" key="1">
    <citation type="submission" date="2023-09" db="EMBL/GenBank/DDBJ databases">
        <title>Pangenome analysis of Batrachochytrium dendrobatidis and related Chytrids.</title>
        <authorList>
            <person name="Yacoub M.N."/>
            <person name="Stajich J.E."/>
            <person name="James T.Y."/>
        </authorList>
    </citation>
    <scope>NUCLEOTIDE SEQUENCE [LARGE SCALE GENOMIC DNA]</scope>
    <source>
        <strain evidence="12 13">JEL0888</strain>
    </source>
</reference>
<dbReference type="EMBL" id="JADGIZ020000033">
    <property type="protein sequence ID" value="KAL2914418.1"/>
    <property type="molecule type" value="Genomic_DNA"/>
</dbReference>
<keyword evidence="5 11" id="KW-0479">Metal-binding</keyword>
<evidence type="ECO:0000256" key="9">
    <source>
        <dbReference type="ARBA" id="ARBA00023128"/>
    </source>
</evidence>
<name>A0ABR4N4J5_9FUNG</name>
<evidence type="ECO:0000256" key="10">
    <source>
        <dbReference type="ARBA" id="ARBA00023136"/>
    </source>
</evidence>
<evidence type="ECO:0000256" key="8">
    <source>
        <dbReference type="ARBA" id="ARBA00023004"/>
    </source>
</evidence>
<dbReference type="Pfam" id="PF02284">
    <property type="entry name" value="COX5A"/>
    <property type="match status" value="1"/>
</dbReference>
<comment type="pathway">
    <text evidence="2 11">Energy metabolism; oxidative phosphorylation.</text>
</comment>
<dbReference type="Proteomes" id="UP001527925">
    <property type="component" value="Unassembled WGS sequence"/>
</dbReference>
<evidence type="ECO:0000256" key="2">
    <source>
        <dbReference type="ARBA" id="ARBA00004673"/>
    </source>
</evidence>
<evidence type="ECO:0000313" key="12">
    <source>
        <dbReference type="EMBL" id="KAL2914418.1"/>
    </source>
</evidence>
<evidence type="ECO:0000256" key="11">
    <source>
        <dbReference type="RuleBase" id="RU368103"/>
    </source>
</evidence>
<evidence type="ECO:0000256" key="1">
    <source>
        <dbReference type="ARBA" id="ARBA00004443"/>
    </source>
</evidence>
<evidence type="ECO:0000256" key="6">
    <source>
        <dbReference type="ARBA" id="ARBA00022792"/>
    </source>
</evidence>
<comment type="caution">
    <text evidence="12">The sequence shown here is derived from an EMBL/GenBank/DDBJ whole genome shotgun (WGS) entry which is preliminary data.</text>
</comment>
<evidence type="ECO:0000256" key="5">
    <source>
        <dbReference type="ARBA" id="ARBA00022723"/>
    </source>
</evidence>
<gene>
    <name evidence="12" type="primary">COX6</name>
    <name evidence="12" type="ORF">HK105_205985</name>
</gene>
<keyword evidence="6 11" id="KW-0999">Mitochondrion inner membrane</keyword>
<keyword evidence="9 11" id="KW-0496">Mitochondrion</keyword>
<keyword evidence="4 11" id="KW-0349">Heme</keyword>
<comment type="subcellular location">
    <subcellularLocation>
        <location evidence="1 11">Mitochondrion inner membrane</location>
        <topology evidence="1 11">Peripheral membrane protein</topology>
        <orientation evidence="1 11">Matrix side</orientation>
    </subcellularLocation>
</comment>
<comment type="similarity">
    <text evidence="3 11">Belongs to the cytochrome c oxidase subunit 5A family.</text>
</comment>
<keyword evidence="8 11" id="KW-0408">Iron</keyword>
<dbReference type="PANTHER" id="PTHR14200:SF11">
    <property type="entry name" value="CYTOCHROME C OXIDASE SUBUNIT 5A, MITOCHONDRIAL"/>
    <property type="match status" value="1"/>
</dbReference>
<dbReference type="InterPro" id="IPR036545">
    <property type="entry name" value="Cyt_c_oxidase_su5A/6_sf"/>
</dbReference>
<sequence length="144" mass="16651">MFPRAAFRVQRPVVGAFVARRSYSSHELDPANKGDYEAYVNQWLKHFSTVEDDFELERGLNHIFAADWVPSVEVISEALKASRRLNTFATAVRILEGLQEKAYKAEQYQAYIRELKPILDEYGIPEKKDLGAFEVVRDRNPLME</sequence>
<accession>A0ABR4N4J5</accession>
<evidence type="ECO:0000313" key="13">
    <source>
        <dbReference type="Proteomes" id="UP001527925"/>
    </source>
</evidence>
<evidence type="ECO:0000256" key="3">
    <source>
        <dbReference type="ARBA" id="ARBA00007972"/>
    </source>
</evidence>
<comment type="subunit">
    <text evidence="11">Component of the cytochrome c oxidase (complex IV, CIV), a multisubunit enzyme composed of a catalytic core of 3 subunits and several supernumerary subunits.</text>
</comment>
<keyword evidence="7 11" id="KW-0809">Transit peptide</keyword>